<dbReference type="AlphaFoldDB" id="A0AAD4ETU8"/>
<dbReference type="GO" id="GO:0008270">
    <property type="term" value="F:zinc ion binding"/>
    <property type="evidence" value="ECO:0007669"/>
    <property type="project" value="UniProtKB-UniRule"/>
</dbReference>
<evidence type="ECO:0000256" key="3">
    <source>
        <dbReference type="ARBA" id="ARBA00022553"/>
    </source>
</evidence>
<dbReference type="GO" id="GO:0048254">
    <property type="term" value="P:snoRNA localization"/>
    <property type="evidence" value="ECO:0007669"/>
    <property type="project" value="TreeGrafter"/>
</dbReference>
<feature type="compositionally biased region" description="Low complexity" evidence="15">
    <location>
        <begin position="447"/>
        <end position="456"/>
    </location>
</feature>
<dbReference type="CDD" id="cd23023">
    <property type="entry name" value="zf-HIT_BCD1"/>
    <property type="match status" value="1"/>
</dbReference>
<evidence type="ECO:0000256" key="7">
    <source>
        <dbReference type="ARBA" id="ARBA00022843"/>
    </source>
</evidence>
<feature type="compositionally biased region" description="Basic and acidic residues" evidence="15">
    <location>
        <begin position="357"/>
        <end position="370"/>
    </location>
</feature>
<feature type="domain" description="HIT-type" evidence="16">
    <location>
        <begin position="10"/>
        <end position="44"/>
    </location>
</feature>
<evidence type="ECO:0000313" key="17">
    <source>
        <dbReference type="EMBL" id="KAG7285427.1"/>
    </source>
</evidence>
<evidence type="ECO:0000313" key="18">
    <source>
        <dbReference type="Proteomes" id="UP001197093"/>
    </source>
</evidence>
<dbReference type="PANTHER" id="PTHR13483:SF11">
    <property type="entry name" value="ZINC FINGER HIT DOMAIN-CONTAINING PROTEIN 3"/>
    <property type="match status" value="1"/>
</dbReference>
<evidence type="ECO:0000256" key="14">
    <source>
        <dbReference type="SAM" id="Coils"/>
    </source>
</evidence>
<evidence type="ECO:0000256" key="1">
    <source>
        <dbReference type="ARBA" id="ARBA00022499"/>
    </source>
</evidence>
<evidence type="ECO:0000256" key="15">
    <source>
        <dbReference type="SAM" id="MobiDB-lite"/>
    </source>
</evidence>
<accession>A0AAD4ETU8</accession>
<dbReference type="PANTHER" id="PTHR13483">
    <property type="entry name" value="BOX C_D SNORNA PROTEIN 1-RELATED"/>
    <property type="match status" value="1"/>
</dbReference>
<reference evidence="17" key="1">
    <citation type="submission" date="2023-02" db="EMBL/GenBank/DDBJ databases">
        <authorList>
            <person name="Palmer J.M."/>
        </authorList>
    </citation>
    <scope>NUCLEOTIDE SEQUENCE</scope>
    <source>
        <strain evidence="17">FW57</strain>
    </source>
</reference>
<keyword evidence="14" id="KW-0175">Coiled coil</keyword>
<comment type="similarity">
    <text evidence="9">Belongs to the BCD1 family.</text>
</comment>
<dbReference type="Pfam" id="PF25790">
    <property type="entry name" value="BCD1"/>
    <property type="match status" value="1"/>
</dbReference>
<keyword evidence="7" id="KW-0832">Ubl conjugation</keyword>
<dbReference type="GO" id="GO:0070761">
    <property type="term" value="C:pre-snoRNP complex"/>
    <property type="evidence" value="ECO:0007669"/>
    <property type="project" value="TreeGrafter"/>
</dbReference>
<dbReference type="GO" id="GO:0000463">
    <property type="term" value="P:maturation of LSU-rRNA from tricistronic rRNA transcript (SSU-rRNA, 5.8S rRNA, LSU-rRNA)"/>
    <property type="evidence" value="ECO:0007669"/>
    <property type="project" value="TreeGrafter"/>
</dbReference>
<feature type="compositionally biased region" description="Acidic residues" evidence="15">
    <location>
        <begin position="499"/>
        <end position="511"/>
    </location>
</feature>
<feature type="compositionally biased region" description="Polar residues" evidence="15">
    <location>
        <begin position="306"/>
        <end position="324"/>
    </location>
</feature>
<sequence length="536" mass="58913">MSETVLSTLCSICHTEPPKYRCPRCGARTCSVGCIQKHKARADCDGVRNPRAFLPLAQLKTDAGIDHDFNFLTSIERARQRAEKDVVEVRQLLSDKELRPPNDDKLFQKVWYGDELHHIPAQQSQSYGNRHGRAPAPGPPLIDGFDKHVRRRLRYLDIEAVTMPKGMARQRDNKTAWNRRTQTINWQVEWLVYNAADLGFVHDDDDDQQQPLRILYKSLEGTPLAAALASTLDWHRGQLDRQARESQQQQQQQQQPDTDNDDDGDGDGTAKKRKPHAANGYNNNKKKKQPPQVPTQNPESAAWPSQPHTAQSPVTTAWSQTTTAPHAETTLEERLGRWSFYLVDAAGPSKASAGGENNKERSRSHGRDRTLIPLGPGVSETLTSALAGRTVVEFPTVVVLPPPAMLGRRRLRRRGGLSGGEAEGGWEGEAWGGKRARFDAPSLTRTGQVAGAQQVEDQVEAQAEEGEVNSDGDYAMDEAGEVMDVDEMDDRGDETATLGDEEDGEDGEDGEVRDGGGGGGTARGGGLVDYGSDESD</sequence>
<evidence type="ECO:0000256" key="10">
    <source>
        <dbReference type="ARBA" id="ARBA00061949"/>
    </source>
</evidence>
<feature type="region of interest" description="Disordered" evidence="15">
    <location>
        <begin position="443"/>
        <end position="536"/>
    </location>
</feature>
<keyword evidence="5 13" id="KW-0863">Zinc-finger</keyword>
<dbReference type="InterPro" id="IPR051639">
    <property type="entry name" value="BCD1"/>
</dbReference>
<keyword evidence="6" id="KW-0862">Zinc</keyword>
<feature type="coiled-coil region" evidence="14">
    <location>
        <begin position="72"/>
        <end position="99"/>
    </location>
</feature>
<keyword evidence="18" id="KW-1185">Reference proteome</keyword>
<dbReference type="PROSITE" id="PS51083">
    <property type="entry name" value="ZF_HIT"/>
    <property type="match status" value="1"/>
</dbReference>
<evidence type="ECO:0000256" key="12">
    <source>
        <dbReference type="ARBA" id="ARBA00077531"/>
    </source>
</evidence>
<dbReference type="GO" id="GO:0000492">
    <property type="term" value="P:box C/D snoRNP assembly"/>
    <property type="evidence" value="ECO:0007669"/>
    <property type="project" value="TreeGrafter"/>
</dbReference>
<feature type="compositionally biased region" description="Low complexity" evidence="15">
    <location>
        <begin position="247"/>
        <end position="257"/>
    </location>
</feature>
<dbReference type="SUPFAM" id="SSF144232">
    <property type="entry name" value="HIT/MYND zinc finger-like"/>
    <property type="match status" value="1"/>
</dbReference>
<dbReference type="InterPro" id="IPR057721">
    <property type="entry name" value="BCD1_alpha/beta"/>
</dbReference>
<keyword evidence="1" id="KW-1017">Isopeptide bond</keyword>
<dbReference type="InterPro" id="IPR007529">
    <property type="entry name" value="Znf_HIT"/>
</dbReference>
<keyword evidence="4" id="KW-0479">Metal-binding</keyword>
<evidence type="ECO:0000256" key="6">
    <source>
        <dbReference type="ARBA" id="ARBA00022833"/>
    </source>
</evidence>
<comment type="caution">
    <text evidence="17">The sequence shown here is derived from an EMBL/GenBank/DDBJ whole genome shotgun (WGS) entry which is preliminary data.</text>
</comment>
<evidence type="ECO:0000256" key="5">
    <source>
        <dbReference type="ARBA" id="ARBA00022771"/>
    </source>
</evidence>
<keyword evidence="2" id="KW-0690">Ribosome biogenesis</keyword>
<evidence type="ECO:0000256" key="2">
    <source>
        <dbReference type="ARBA" id="ARBA00022517"/>
    </source>
</evidence>
<dbReference type="Proteomes" id="UP001197093">
    <property type="component" value="Unassembled WGS sequence"/>
</dbReference>
<comment type="function">
    <text evidence="8">Required for box C/D snoRNAs accumulation involved in snoRNA processing, snoRNA transport to the nucleolus and ribosome biogenesis.</text>
</comment>
<evidence type="ECO:0000256" key="11">
    <source>
        <dbReference type="ARBA" id="ARBA00068630"/>
    </source>
</evidence>
<dbReference type="FunFam" id="3.30.60.190:FF:000001">
    <property type="entry name" value="box C/D snoRNA protein 1"/>
    <property type="match status" value="1"/>
</dbReference>
<keyword evidence="3" id="KW-0597">Phosphoprotein</keyword>
<comment type="subunit">
    <text evidence="10">Interacts with FBL, SNU13, NOP58, NUFIP1, RUVBL1, RUVBL2 and TAF9. Interacts (via HIT-type zinc finger) with the RUVBL1/RUVBL2 complex in the presence of ADP.</text>
</comment>
<dbReference type="Gene3D" id="3.30.60.190">
    <property type="match status" value="1"/>
</dbReference>
<feature type="region of interest" description="Disordered" evidence="15">
    <location>
        <begin position="239"/>
        <end position="326"/>
    </location>
</feature>
<feature type="compositionally biased region" description="Acidic residues" evidence="15">
    <location>
        <begin position="457"/>
        <end position="492"/>
    </location>
</feature>
<protein>
    <recommendedName>
        <fullName evidence="11">Box C/D snoRNA protein 1</fullName>
    </recommendedName>
    <alternativeName>
        <fullName evidence="12">Zinc finger HIT domain-containing protein 6</fullName>
    </alternativeName>
</protein>
<gene>
    <name evidence="17" type="ORF">NEMBOFW57_010054</name>
</gene>
<dbReference type="Pfam" id="PF04438">
    <property type="entry name" value="zf-HIT"/>
    <property type="match status" value="1"/>
</dbReference>
<dbReference type="EMBL" id="JAHCVI010000005">
    <property type="protein sequence ID" value="KAG7285427.1"/>
    <property type="molecule type" value="Genomic_DNA"/>
</dbReference>
<evidence type="ECO:0000256" key="9">
    <source>
        <dbReference type="ARBA" id="ARBA00049654"/>
    </source>
</evidence>
<evidence type="ECO:0000256" key="8">
    <source>
        <dbReference type="ARBA" id="ARBA00049598"/>
    </source>
</evidence>
<dbReference type="GO" id="GO:0005634">
    <property type="term" value="C:nucleus"/>
    <property type="evidence" value="ECO:0007669"/>
    <property type="project" value="TreeGrafter"/>
</dbReference>
<feature type="compositionally biased region" description="Gly residues" evidence="15">
    <location>
        <begin position="515"/>
        <end position="528"/>
    </location>
</feature>
<feature type="region of interest" description="Disordered" evidence="15">
    <location>
        <begin position="122"/>
        <end position="143"/>
    </location>
</feature>
<name>A0AAD4ETU8_9PEZI</name>
<evidence type="ECO:0000256" key="13">
    <source>
        <dbReference type="PROSITE-ProRule" id="PRU00453"/>
    </source>
</evidence>
<proteinExistence type="inferred from homology"/>
<evidence type="ECO:0000259" key="16">
    <source>
        <dbReference type="PROSITE" id="PS51083"/>
    </source>
</evidence>
<evidence type="ECO:0000256" key="4">
    <source>
        <dbReference type="ARBA" id="ARBA00022723"/>
    </source>
</evidence>
<feature type="region of interest" description="Disordered" evidence="15">
    <location>
        <begin position="347"/>
        <end position="376"/>
    </location>
</feature>
<organism evidence="17 18">
    <name type="scientific">Staphylotrichum longicolle</name>
    <dbReference type="NCBI Taxonomy" id="669026"/>
    <lineage>
        <taxon>Eukaryota</taxon>
        <taxon>Fungi</taxon>
        <taxon>Dikarya</taxon>
        <taxon>Ascomycota</taxon>
        <taxon>Pezizomycotina</taxon>
        <taxon>Sordariomycetes</taxon>
        <taxon>Sordariomycetidae</taxon>
        <taxon>Sordariales</taxon>
        <taxon>Chaetomiaceae</taxon>
        <taxon>Staphylotrichum</taxon>
    </lineage>
</organism>